<reference evidence="1 2" key="1">
    <citation type="submission" date="2020-09" db="EMBL/GenBank/DDBJ databases">
        <title>Characterization of Paenibacillus peoriae strain ZF390 with broad-spectrum antimicrobial activity as a potential biocontrol agent.</title>
        <authorList>
            <person name="Li L."/>
            <person name="Zhao Y."/>
            <person name="Li B."/>
            <person name="Xie X."/>
        </authorList>
    </citation>
    <scope>NUCLEOTIDE SEQUENCE [LARGE SCALE GENOMIC DNA]</scope>
    <source>
        <strain evidence="1 2">ZF390</strain>
        <plasmid evidence="1 2">pPlas1</plasmid>
    </source>
</reference>
<accession>A0A7H0YHA1</accession>
<dbReference type="EMBL" id="CP061173">
    <property type="protein sequence ID" value="QNR70459.1"/>
    <property type="molecule type" value="Genomic_DNA"/>
</dbReference>
<dbReference type="AlphaFoldDB" id="A0A7H0YHA1"/>
<geneLocation type="plasmid" evidence="1 2">
    <name>pPlas1</name>
</geneLocation>
<dbReference type="Proteomes" id="UP000516384">
    <property type="component" value="Plasmid pPlas1"/>
</dbReference>
<keyword evidence="1" id="KW-0614">Plasmid</keyword>
<evidence type="ECO:0000313" key="1">
    <source>
        <dbReference type="EMBL" id="QNR70459.1"/>
    </source>
</evidence>
<proteinExistence type="predicted"/>
<evidence type="ECO:0000313" key="2">
    <source>
        <dbReference type="Proteomes" id="UP000516384"/>
    </source>
</evidence>
<gene>
    <name evidence="1" type="ORF">IAQ67_28525</name>
</gene>
<organism evidence="1 2">
    <name type="scientific">Paenibacillus peoriae</name>
    <dbReference type="NCBI Taxonomy" id="59893"/>
    <lineage>
        <taxon>Bacteria</taxon>
        <taxon>Bacillati</taxon>
        <taxon>Bacillota</taxon>
        <taxon>Bacilli</taxon>
        <taxon>Bacillales</taxon>
        <taxon>Paenibacillaceae</taxon>
        <taxon>Paenibacillus</taxon>
    </lineage>
</organism>
<protein>
    <submittedName>
        <fullName evidence="1">Uncharacterized protein</fullName>
    </submittedName>
</protein>
<name>A0A7H0YHA1_9BACL</name>
<sequence length="73" mass="8894">MEELDPYLELEMEQELEMEIWVATQAERCYQAYFKFHGRYPDLDTVIRILDYRKCYDSVIRTSIENIQKTPQP</sequence>